<name>A0A1N6PC36_9GAMM</name>
<gene>
    <name evidence="1" type="ORF">SAMN05421647_101934</name>
</gene>
<accession>A0A1N6PC36</accession>
<keyword evidence="2" id="KW-1185">Reference proteome</keyword>
<reference evidence="1 2" key="1">
    <citation type="submission" date="2017-01" db="EMBL/GenBank/DDBJ databases">
        <authorList>
            <person name="Mah S.A."/>
            <person name="Swanson W.J."/>
            <person name="Moy G.W."/>
            <person name="Vacquier V.D."/>
        </authorList>
    </citation>
    <scope>NUCLEOTIDE SEQUENCE [LARGE SCALE GENOMIC DNA]</scope>
    <source>
        <strain evidence="1 2">DSM 7027</strain>
    </source>
</reference>
<dbReference type="EMBL" id="FTMN01000001">
    <property type="protein sequence ID" value="SIQ01930.1"/>
    <property type="molecule type" value="Genomic_DNA"/>
</dbReference>
<evidence type="ECO:0000313" key="2">
    <source>
        <dbReference type="Proteomes" id="UP000186895"/>
    </source>
</evidence>
<evidence type="ECO:0000313" key="1">
    <source>
        <dbReference type="EMBL" id="SIQ01930.1"/>
    </source>
</evidence>
<dbReference type="AlphaFoldDB" id="A0A1N6PC36"/>
<sequence>MTLSKMLNHQGSSTVTDNLDKLCFYFNFEIESLVTHFKDETGEE</sequence>
<organism evidence="1 2">
    <name type="scientific">Marinobacterium stanieri</name>
    <dbReference type="NCBI Taxonomy" id="49186"/>
    <lineage>
        <taxon>Bacteria</taxon>
        <taxon>Pseudomonadati</taxon>
        <taxon>Pseudomonadota</taxon>
        <taxon>Gammaproteobacteria</taxon>
        <taxon>Oceanospirillales</taxon>
        <taxon>Oceanospirillaceae</taxon>
        <taxon>Marinobacterium</taxon>
    </lineage>
</organism>
<dbReference type="Proteomes" id="UP000186895">
    <property type="component" value="Unassembled WGS sequence"/>
</dbReference>
<protein>
    <submittedName>
        <fullName evidence="1">Putative transcriptional regulator</fullName>
    </submittedName>
</protein>
<proteinExistence type="predicted"/>